<name>A0A9P9F5A5_9HYPO</name>
<sequence length="228" mass="24819">MNSESLVICMHGFGLCWLHRRLWPCLALGRPHKGLVTCIQGLGPGWACLPPGYVGVLRLGDLHPWPRTRCGYVVAGPWQLRCASSRCYLAAWSVACPRNSVTALASIETMPSAELRGDHPTLILCSPSAQVKAARTQTSHLIRILGAQMFGGDYRGSDDLFDNVCTHVRCQWGACAGATRSWRASGRSGAAPRRKTSAAFFGSNYHSSAVRRPSRHVANVGLYLTMLL</sequence>
<protein>
    <submittedName>
        <fullName evidence="1">Uncharacterized protein</fullName>
    </submittedName>
</protein>
<evidence type="ECO:0000313" key="1">
    <source>
        <dbReference type="EMBL" id="KAH7153112.1"/>
    </source>
</evidence>
<organism evidence="1 2">
    <name type="scientific">Dactylonectria macrodidyma</name>
    <dbReference type="NCBI Taxonomy" id="307937"/>
    <lineage>
        <taxon>Eukaryota</taxon>
        <taxon>Fungi</taxon>
        <taxon>Dikarya</taxon>
        <taxon>Ascomycota</taxon>
        <taxon>Pezizomycotina</taxon>
        <taxon>Sordariomycetes</taxon>
        <taxon>Hypocreomycetidae</taxon>
        <taxon>Hypocreales</taxon>
        <taxon>Nectriaceae</taxon>
        <taxon>Dactylonectria</taxon>
    </lineage>
</organism>
<dbReference type="AlphaFoldDB" id="A0A9P9F5A5"/>
<proteinExistence type="predicted"/>
<keyword evidence="2" id="KW-1185">Reference proteome</keyword>
<gene>
    <name evidence="1" type="ORF">EDB81DRAFT_446547</name>
</gene>
<reference evidence="1" key="1">
    <citation type="journal article" date="2021" name="Nat. Commun.">
        <title>Genetic determinants of endophytism in the Arabidopsis root mycobiome.</title>
        <authorList>
            <person name="Mesny F."/>
            <person name="Miyauchi S."/>
            <person name="Thiergart T."/>
            <person name="Pickel B."/>
            <person name="Atanasova L."/>
            <person name="Karlsson M."/>
            <person name="Huettel B."/>
            <person name="Barry K.W."/>
            <person name="Haridas S."/>
            <person name="Chen C."/>
            <person name="Bauer D."/>
            <person name="Andreopoulos W."/>
            <person name="Pangilinan J."/>
            <person name="LaButti K."/>
            <person name="Riley R."/>
            <person name="Lipzen A."/>
            <person name="Clum A."/>
            <person name="Drula E."/>
            <person name="Henrissat B."/>
            <person name="Kohler A."/>
            <person name="Grigoriev I.V."/>
            <person name="Martin F.M."/>
            <person name="Hacquard S."/>
        </authorList>
    </citation>
    <scope>NUCLEOTIDE SEQUENCE</scope>
    <source>
        <strain evidence="1">MPI-CAGE-AT-0147</strain>
    </source>
</reference>
<evidence type="ECO:0000313" key="2">
    <source>
        <dbReference type="Proteomes" id="UP000738349"/>
    </source>
</evidence>
<comment type="caution">
    <text evidence="1">The sequence shown here is derived from an EMBL/GenBank/DDBJ whole genome shotgun (WGS) entry which is preliminary data.</text>
</comment>
<dbReference type="Proteomes" id="UP000738349">
    <property type="component" value="Unassembled WGS sequence"/>
</dbReference>
<accession>A0A9P9F5A5</accession>
<dbReference type="EMBL" id="JAGMUV010000006">
    <property type="protein sequence ID" value="KAH7153112.1"/>
    <property type="molecule type" value="Genomic_DNA"/>
</dbReference>